<dbReference type="CDD" id="cd06577">
    <property type="entry name" value="PASTA_pknB"/>
    <property type="match status" value="1"/>
</dbReference>
<evidence type="ECO:0000256" key="2">
    <source>
        <dbReference type="SAM" id="Phobius"/>
    </source>
</evidence>
<dbReference type="Pfam" id="PF03793">
    <property type="entry name" value="PASTA"/>
    <property type="match status" value="1"/>
</dbReference>
<keyword evidence="2" id="KW-0472">Membrane</keyword>
<keyword evidence="2" id="KW-1133">Transmembrane helix</keyword>
<evidence type="ECO:0000256" key="1">
    <source>
        <dbReference type="SAM" id="MobiDB-lite"/>
    </source>
</evidence>
<dbReference type="SMART" id="SM00740">
    <property type="entry name" value="PASTA"/>
    <property type="match status" value="1"/>
</dbReference>
<keyword evidence="5" id="KW-1185">Reference proteome</keyword>
<feature type="compositionally biased region" description="Low complexity" evidence="1">
    <location>
        <begin position="334"/>
        <end position="346"/>
    </location>
</feature>
<name>A0ABW3UKN2_9BACL</name>
<feature type="compositionally biased region" description="Basic and acidic residues" evidence="1">
    <location>
        <begin position="265"/>
        <end position="278"/>
    </location>
</feature>
<accession>A0ABW3UKN2</accession>
<protein>
    <submittedName>
        <fullName evidence="4">PASTA domain-containing protein</fullName>
    </submittedName>
</protein>
<evidence type="ECO:0000259" key="3">
    <source>
        <dbReference type="PROSITE" id="PS51178"/>
    </source>
</evidence>
<sequence>MEDRMEQRYVPEQPILPLEGGMVYMGKDLSLNRKVILYSLDIPDEEFVRTYTQMIGEASQFTDRAFIHILDTGYSRAAKRLTAVLKPCNGTLLITEIDKKTLAFAEMISIVHKLALGMQKALEEGIVGFSVRPDNIWLDSERYPVIMNYWEQGKDNERGTFGLSSLLLQMLTGSSTVQLHLEDAGVQQALRAVPSEQRSVLVPLIQQAMTEDVPLKLFIAQLARIVIMRSSQSAASTAEPEPSKRPVSTIMKSPADEVPAPKKAAQYEEPVRKATRIVEEDDDEEEEEETRKLTVGSVMKKLLFIGGAIVVIGICSVLILMGLLEALKPDKGYSPPSSSAVSETTPTPTPEPTATPKPDAPKETKQPGSGEVKPPGSPTKVPNFIGMTESEAHQAALAAGLHYEFSMENNEMEKGKIFKQNPQPNADAKAGDTVVFSISKGP</sequence>
<reference evidence="5" key="1">
    <citation type="journal article" date="2019" name="Int. J. Syst. Evol. Microbiol.">
        <title>The Global Catalogue of Microorganisms (GCM) 10K type strain sequencing project: providing services to taxonomists for standard genome sequencing and annotation.</title>
        <authorList>
            <consortium name="The Broad Institute Genomics Platform"/>
            <consortium name="The Broad Institute Genome Sequencing Center for Infectious Disease"/>
            <person name="Wu L."/>
            <person name="Ma J."/>
        </authorList>
    </citation>
    <scope>NUCLEOTIDE SEQUENCE [LARGE SCALE GENOMIC DNA]</scope>
    <source>
        <strain evidence="5">CCUG 53270</strain>
    </source>
</reference>
<dbReference type="Gene3D" id="3.30.10.20">
    <property type="match status" value="1"/>
</dbReference>
<proteinExistence type="predicted"/>
<dbReference type="PROSITE" id="PS51178">
    <property type="entry name" value="PASTA"/>
    <property type="match status" value="1"/>
</dbReference>
<feature type="transmembrane region" description="Helical" evidence="2">
    <location>
        <begin position="302"/>
        <end position="324"/>
    </location>
</feature>
<feature type="region of interest" description="Disordered" evidence="1">
    <location>
        <begin position="233"/>
        <end position="292"/>
    </location>
</feature>
<dbReference type="Gene3D" id="1.10.510.10">
    <property type="entry name" value="Transferase(Phosphotransferase) domain 1"/>
    <property type="match status" value="1"/>
</dbReference>
<organism evidence="4 5">
    <name type="scientific">Paenibacillus vulneris</name>
    <dbReference type="NCBI Taxonomy" id="1133364"/>
    <lineage>
        <taxon>Bacteria</taxon>
        <taxon>Bacillati</taxon>
        <taxon>Bacillota</taxon>
        <taxon>Bacilli</taxon>
        <taxon>Bacillales</taxon>
        <taxon>Paenibacillaceae</taxon>
        <taxon>Paenibacillus</taxon>
    </lineage>
</organism>
<keyword evidence="2" id="KW-0812">Transmembrane</keyword>
<comment type="caution">
    <text evidence="4">The sequence shown here is derived from an EMBL/GenBank/DDBJ whole genome shotgun (WGS) entry which is preliminary data.</text>
</comment>
<feature type="domain" description="PASTA" evidence="3">
    <location>
        <begin position="373"/>
        <end position="440"/>
    </location>
</feature>
<dbReference type="Gene3D" id="3.30.200.20">
    <property type="entry name" value="Phosphorylase Kinase, domain 1"/>
    <property type="match status" value="1"/>
</dbReference>
<dbReference type="RefSeq" id="WP_345585556.1">
    <property type="nucleotide sequence ID" value="NZ_BAABJG010000003.1"/>
</dbReference>
<gene>
    <name evidence="4" type="ORF">ACFQ4B_15585</name>
</gene>
<dbReference type="InterPro" id="IPR011009">
    <property type="entry name" value="Kinase-like_dom_sf"/>
</dbReference>
<evidence type="ECO:0000313" key="5">
    <source>
        <dbReference type="Proteomes" id="UP001597180"/>
    </source>
</evidence>
<dbReference type="InterPro" id="IPR005543">
    <property type="entry name" value="PASTA_dom"/>
</dbReference>
<feature type="region of interest" description="Disordered" evidence="1">
    <location>
        <begin position="331"/>
        <end position="384"/>
    </location>
</feature>
<evidence type="ECO:0000313" key="4">
    <source>
        <dbReference type="EMBL" id="MFD1221538.1"/>
    </source>
</evidence>
<dbReference type="SUPFAM" id="SSF56112">
    <property type="entry name" value="Protein kinase-like (PK-like)"/>
    <property type="match status" value="1"/>
</dbReference>
<dbReference type="EMBL" id="JBHTLU010000019">
    <property type="protein sequence ID" value="MFD1221538.1"/>
    <property type="molecule type" value="Genomic_DNA"/>
</dbReference>
<feature type="compositionally biased region" description="Acidic residues" evidence="1">
    <location>
        <begin position="279"/>
        <end position="288"/>
    </location>
</feature>
<dbReference type="Proteomes" id="UP001597180">
    <property type="component" value="Unassembled WGS sequence"/>
</dbReference>